<dbReference type="SMART" id="SM00710">
    <property type="entry name" value="PbH1"/>
    <property type="match status" value="10"/>
</dbReference>
<accession>A0ABV6QEE4</accession>
<evidence type="ECO:0000313" key="3">
    <source>
        <dbReference type="EMBL" id="MFC0622913.1"/>
    </source>
</evidence>
<feature type="signal peptide" evidence="1">
    <location>
        <begin position="1"/>
        <end position="31"/>
    </location>
</feature>
<dbReference type="NCBIfam" id="NF041518">
    <property type="entry name" value="choice_anch_Q"/>
    <property type="match status" value="1"/>
</dbReference>
<dbReference type="RefSeq" id="WP_380043591.1">
    <property type="nucleotide sequence ID" value="NZ_JBHLTC010000001.1"/>
</dbReference>
<gene>
    <name evidence="3" type="ORF">ACFFGN_02500</name>
</gene>
<evidence type="ECO:0000256" key="1">
    <source>
        <dbReference type="SAM" id="SignalP"/>
    </source>
</evidence>
<reference evidence="3 4" key="1">
    <citation type="submission" date="2024-09" db="EMBL/GenBank/DDBJ databases">
        <authorList>
            <person name="Sun Q."/>
            <person name="Mori K."/>
        </authorList>
    </citation>
    <scope>NUCLEOTIDE SEQUENCE [LARGE SCALE GENOMIC DNA]</scope>
    <source>
        <strain evidence="3 4">CGMCC 1.15906</strain>
    </source>
</reference>
<dbReference type="Gene3D" id="2.160.20.10">
    <property type="entry name" value="Single-stranded right-handed beta-helix, Pectin lyase-like"/>
    <property type="match status" value="1"/>
</dbReference>
<dbReference type="PANTHER" id="PTHR11319:SF35">
    <property type="entry name" value="OUTER MEMBRANE PROTEIN PMPC-RELATED"/>
    <property type="match status" value="1"/>
</dbReference>
<feature type="domain" description="Right handed beta helix" evidence="2">
    <location>
        <begin position="144"/>
        <end position="297"/>
    </location>
</feature>
<dbReference type="Proteomes" id="UP001589890">
    <property type="component" value="Unassembled WGS sequence"/>
</dbReference>
<dbReference type="Pfam" id="PF13229">
    <property type="entry name" value="Beta_helix"/>
    <property type="match status" value="1"/>
</dbReference>
<name>A0ABV6QEE4_9ACTN</name>
<evidence type="ECO:0000259" key="2">
    <source>
        <dbReference type="Pfam" id="PF13229"/>
    </source>
</evidence>
<proteinExistence type="predicted"/>
<protein>
    <submittedName>
        <fullName evidence="3">Right-handed parallel beta-helix repeat-containing protein</fullName>
    </submittedName>
</protein>
<dbReference type="InterPro" id="IPR006626">
    <property type="entry name" value="PbH1"/>
</dbReference>
<organism evidence="3 4">
    <name type="scientific">Kribbella deserti</name>
    <dbReference type="NCBI Taxonomy" id="1926257"/>
    <lineage>
        <taxon>Bacteria</taxon>
        <taxon>Bacillati</taxon>
        <taxon>Actinomycetota</taxon>
        <taxon>Actinomycetes</taxon>
        <taxon>Propionibacteriales</taxon>
        <taxon>Kribbellaceae</taxon>
        <taxon>Kribbella</taxon>
    </lineage>
</organism>
<comment type="caution">
    <text evidence="3">The sequence shown here is derived from an EMBL/GenBank/DDBJ whole genome shotgun (WGS) entry which is preliminary data.</text>
</comment>
<dbReference type="InterPro" id="IPR059226">
    <property type="entry name" value="Choice_anch_Q_dom"/>
</dbReference>
<sequence length="755" mass="75096">MLSSTASCVRAAVLAGLIGAGLVAAPLPASAATITVTTTADVVNGGDGLTSLREAFTIAGANGADDTIVLALAGLYTLDECATGPLVHSDNHTLVVDGNDSVIEQSCDATAIIDSSDHDGRLELIDLTIDGGPNTTATGLEGAAIRSESELALTSVEIRNVLSPGGSVVWSSFDHGVTPYRVAITDSSLHHNTGTVLTCDNCSMRVVNSTITDNTGSGISTVDGYPLEVVGSTISNNTRIGVGSSGQGFPGNRITIDTSTIQNNGRGGVRCVNCGTLAMTQSTVSGNGQTAVDASGGIYFSVSQRDGVGAASVSIAQSTIGGNRSVGPGGGLSVTPVLVEPGGSVADTALDQVVVEDNESTGGGGGVHVAIGKFRGHLGALRNNSTTGNGGGLNYTDATGPYDLTLDATEVRGNTAGGMGGGVYAHAATAFVHSGSALSENTATGDGGGLKLGMSYSADFTDLEVSANAGANGGGLDVASEVLRLDRTTVAGNTATGAGGGVRVSAIAADAVNSTFSHNTAATGGGLAVTTATLVKLTHVTMADGTATTGAHIAAVPSATVRVSRSALVLPITGTSCAGIGGVFGGVSEGFSVLRDATCGSVASDLVTAADPQLGPLALNSGRLTRLPAATSPLGGRVPVANCPITQDQRTQSRPAGPNCDAGALEIVEAPASPDAKIKDLIAEVKAKNLPSWLEASLVLKLDLARLALKQGHKPAAKVFLNAFILEVKSQSGKKIPAATATSWMTKATAIRNSL</sequence>
<dbReference type="InterPro" id="IPR011050">
    <property type="entry name" value="Pectin_lyase_fold/virulence"/>
</dbReference>
<keyword evidence="4" id="KW-1185">Reference proteome</keyword>
<dbReference type="PANTHER" id="PTHR11319">
    <property type="entry name" value="G PROTEIN-COUPLED RECEPTOR-RELATED"/>
    <property type="match status" value="1"/>
</dbReference>
<evidence type="ECO:0000313" key="4">
    <source>
        <dbReference type="Proteomes" id="UP001589890"/>
    </source>
</evidence>
<keyword evidence="1" id="KW-0732">Signal</keyword>
<dbReference type="InterPro" id="IPR039448">
    <property type="entry name" value="Beta_helix"/>
</dbReference>
<dbReference type="InterPro" id="IPR012334">
    <property type="entry name" value="Pectin_lyas_fold"/>
</dbReference>
<dbReference type="SUPFAM" id="SSF51126">
    <property type="entry name" value="Pectin lyase-like"/>
    <property type="match status" value="2"/>
</dbReference>
<feature type="chain" id="PRO_5046751692" evidence="1">
    <location>
        <begin position="32"/>
        <end position="755"/>
    </location>
</feature>
<dbReference type="EMBL" id="JBHLTC010000001">
    <property type="protein sequence ID" value="MFC0622913.1"/>
    <property type="molecule type" value="Genomic_DNA"/>
</dbReference>